<feature type="region of interest" description="Disordered" evidence="1">
    <location>
        <begin position="143"/>
        <end position="192"/>
    </location>
</feature>
<proteinExistence type="predicted"/>
<evidence type="ECO:0000256" key="1">
    <source>
        <dbReference type="SAM" id="MobiDB-lite"/>
    </source>
</evidence>
<evidence type="ECO:0000313" key="3">
    <source>
        <dbReference type="Proteomes" id="UP001521785"/>
    </source>
</evidence>
<keyword evidence="3" id="KW-1185">Reference proteome</keyword>
<protein>
    <submittedName>
        <fullName evidence="2">Uncharacterized protein</fullName>
    </submittedName>
</protein>
<reference evidence="2 3" key="1">
    <citation type="submission" date="2024-02" db="EMBL/GenBank/DDBJ databases">
        <title>De novo assembly and annotation of 12 fungi associated with fruit tree decline syndrome in Ontario, Canada.</title>
        <authorList>
            <person name="Sulman M."/>
            <person name="Ellouze W."/>
            <person name="Ilyukhin E."/>
        </authorList>
    </citation>
    <scope>NUCLEOTIDE SEQUENCE [LARGE SCALE GENOMIC DNA]</scope>
    <source>
        <strain evidence="2 3">M42-189</strain>
    </source>
</reference>
<gene>
    <name evidence="2" type="ORF">SLS60_010808</name>
</gene>
<comment type="caution">
    <text evidence="2">The sequence shown here is derived from an EMBL/GenBank/DDBJ whole genome shotgun (WGS) entry which is preliminary data.</text>
</comment>
<name>A0ABR3QM15_9PLEO</name>
<evidence type="ECO:0000313" key="2">
    <source>
        <dbReference type="EMBL" id="KAL1593200.1"/>
    </source>
</evidence>
<accession>A0ABR3QM15</accession>
<dbReference type="EMBL" id="JAKJXO020000019">
    <property type="protein sequence ID" value="KAL1593200.1"/>
    <property type="molecule type" value="Genomic_DNA"/>
</dbReference>
<feature type="region of interest" description="Disordered" evidence="1">
    <location>
        <begin position="210"/>
        <end position="233"/>
    </location>
</feature>
<organism evidence="2 3">
    <name type="scientific">Paraconiothyrium brasiliense</name>
    <dbReference type="NCBI Taxonomy" id="300254"/>
    <lineage>
        <taxon>Eukaryota</taxon>
        <taxon>Fungi</taxon>
        <taxon>Dikarya</taxon>
        <taxon>Ascomycota</taxon>
        <taxon>Pezizomycotina</taxon>
        <taxon>Dothideomycetes</taxon>
        <taxon>Pleosporomycetidae</taxon>
        <taxon>Pleosporales</taxon>
        <taxon>Massarineae</taxon>
        <taxon>Didymosphaeriaceae</taxon>
        <taxon>Paraconiothyrium</taxon>
    </lineage>
</organism>
<sequence>MAGRPQNPLLPPGGGCYIPNPSFDYPDDPEGSVKYTKHDYKAFIAGKYRTENPIETTPNRDTKTEAKIWFIKIEPYFRHNHKPDECKDIGGSIGFVYNVKENAEFRRMLMDNEAELEDLGVTITKLKKEIDLRDYMKKIFRSKDSKEAEDPKAEDPKAEDPKAEDPKAEDPKAEDPKAECPEGSEDPKAEGPKRFVTFYLRAKPAYAIPTRPYCTRDGKKRSHTIMKDVLIQP</sequence>
<dbReference type="Proteomes" id="UP001521785">
    <property type="component" value="Unassembled WGS sequence"/>
</dbReference>